<evidence type="ECO:0000259" key="3">
    <source>
        <dbReference type="Pfam" id="PF00425"/>
    </source>
</evidence>
<dbReference type="NCBIfam" id="NF010081">
    <property type="entry name" value="PRK13566.1"/>
    <property type="match status" value="1"/>
</dbReference>
<dbReference type="InterPro" id="IPR017926">
    <property type="entry name" value="GATASE"/>
</dbReference>
<dbReference type="PRINTS" id="PR00099">
    <property type="entry name" value="CPSGATASE"/>
</dbReference>
<feature type="domain" description="Anthranilate synthase component I N-terminal" evidence="4">
    <location>
        <begin position="30"/>
        <end position="202"/>
    </location>
</feature>
<evidence type="ECO:0000259" key="2">
    <source>
        <dbReference type="Pfam" id="PF00117"/>
    </source>
</evidence>
<dbReference type="GO" id="GO:0000162">
    <property type="term" value="P:L-tryptophan biosynthetic process"/>
    <property type="evidence" value="ECO:0007669"/>
    <property type="project" value="InterPro"/>
</dbReference>
<dbReference type="InterPro" id="IPR006805">
    <property type="entry name" value="Anth_synth_I_N"/>
</dbReference>
<dbReference type="EMBL" id="UINC01000550">
    <property type="protein sequence ID" value="SUZ57231.1"/>
    <property type="molecule type" value="Genomic_DNA"/>
</dbReference>
<organism evidence="5">
    <name type="scientific">marine metagenome</name>
    <dbReference type="NCBI Taxonomy" id="408172"/>
    <lineage>
        <taxon>unclassified sequences</taxon>
        <taxon>metagenomes</taxon>
        <taxon>ecological metagenomes</taxon>
    </lineage>
</organism>
<dbReference type="AlphaFoldDB" id="A0A381NRM2"/>
<feature type="domain" description="Chorismate-utilising enzyme C-terminal" evidence="3">
    <location>
        <begin position="246"/>
        <end position="497"/>
    </location>
</feature>
<dbReference type="SUPFAM" id="SSF56322">
    <property type="entry name" value="ADC synthase"/>
    <property type="match status" value="1"/>
</dbReference>
<dbReference type="PANTHER" id="PTHR11236">
    <property type="entry name" value="AMINOBENZOATE/ANTHRANILATE SYNTHASE"/>
    <property type="match status" value="1"/>
</dbReference>
<dbReference type="InterPro" id="IPR005801">
    <property type="entry name" value="ADC_synthase"/>
</dbReference>
<evidence type="ECO:0000259" key="4">
    <source>
        <dbReference type="Pfam" id="PF04715"/>
    </source>
</evidence>
<dbReference type="PRINTS" id="PR00097">
    <property type="entry name" value="ANTSNTHASEII"/>
</dbReference>
<keyword evidence="1" id="KW-0315">Glutamine amidotransferase</keyword>
<sequence length="726" mass="80993">MNNSTFTTQGGIKIEKSITPLDAEHALDKIYQYIDTKKGALFVSNYEVPDRYSRWDLGFVHPALELIARKRQFEINALNPNGTRLLKLIAPALQNHPHLESLVFGTDPNLPAEKISGTVKPRPDFFAEEERSRQPSVFSVIRKIFELFRSVDPYLGLYGAFGYDLVYQFENIEARHKRDPEQTDCHLFLPVELVVVDRQKEEASKIEYHIETQDGMTESWWNTGEEFQVAEGKADGKINCDHEAGEFEQKVAKIQEGCRRGDFFEVVLSQSFSTGFAEQPSTLFKRICEQNPSPYSFLINMGKEQLVGASPEMYVRVKEERFETSPISGTVPVGGDPMETAERIKALISSEKEESELTMCTDVDRNDMARICEPGSVHLIGRRLLERYSRLIHTVDHLEGVLNKDRDAVDAILTHMWACTVTGSPKPVAMQTIENMENSPRGWYSGCIGFLWFNGYVSTGMTLRTVHLKNGRASVRAGATLLYDSDPATEERETHIKASAFLGATLGSKPAAAEDIDLPQTGGEKTVLFVDNQDSFVHTLASYVRQTGAKVITLRSGFPYKMLDEIAPDLLFISPGPGFPSEQNVPELVGEALAREIPIFGVCLGHQGIAEHFGAKLLTLEHPVHGKSAEIFHNAESFYSGLPNPFSAGRYHSLYLDSVSLPDCLDVTAKTDDGLIMGLRHKTLPVASVQFHPESILTLKDQAGLRMINKVMSELIGESRQKEGTK</sequence>
<dbReference type="InterPro" id="IPR029062">
    <property type="entry name" value="Class_I_gatase-like"/>
</dbReference>
<dbReference type="NCBIfam" id="TIGR01815">
    <property type="entry name" value="TrpE-clade3"/>
    <property type="match status" value="1"/>
</dbReference>
<dbReference type="Gene3D" id="3.60.120.10">
    <property type="entry name" value="Anthranilate synthase"/>
    <property type="match status" value="1"/>
</dbReference>
<dbReference type="PANTHER" id="PTHR11236:SF9">
    <property type="entry name" value="ANTHRANILATE SYNTHASE COMPONENT 1"/>
    <property type="match status" value="1"/>
</dbReference>
<dbReference type="Pfam" id="PF04715">
    <property type="entry name" value="Anth_synt_I_N"/>
    <property type="match status" value="1"/>
</dbReference>
<dbReference type="InterPro" id="IPR015890">
    <property type="entry name" value="Chorismate_C"/>
</dbReference>
<dbReference type="Pfam" id="PF00117">
    <property type="entry name" value="GATase"/>
    <property type="match status" value="1"/>
</dbReference>
<evidence type="ECO:0000256" key="1">
    <source>
        <dbReference type="ARBA" id="ARBA00022962"/>
    </source>
</evidence>
<dbReference type="InterPro" id="IPR006221">
    <property type="entry name" value="TrpG/PapA_dom"/>
</dbReference>
<gene>
    <name evidence="5" type="ORF">METZ01_LOCUS10085</name>
</gene>
<protein>
    <submittedName>
        <fullName evidence="5">Uncharacterized protein</fullName>
    </submittedName>
</protein>
<dbReference type="PROSITE" id="PS51273">
    <property type="entry name" value="GATASE_TYPE_1"/>
    <property type="match status" value="1"/>
</dbReference>
<proteinExistence type="predicted"/>
<dbReference type="PRINTS" id="PR00096">
    <property type="entry name" value="GATASE"/>
</dbReference>
<feature type="domain" description="Glutamine amidotransferase" evidence="2">
    <location>
        <begin position="529"/>
        <end position="706"/>
    </location>
</feature>
<dbReference type="Pfam" id="PF00425">
    <property type="entry name" value="Chorismate_bind"/>
    <property type="match status" value="1"/>
</dbReference>
<evidence type="ECO:0000313" key="5">
    <source>
        <dbReference type="EMBL" id="SUZ57231.1"/>
    </source>
</evidence>
<dbReference type="CDD" id="cd01743">
    <property type="entry name" value="GATase1_Anthranilate_Synthase"/>
    <property type="match status" value="1"/>
</dbReference>
<dbReference type="InterPro" id="IPR010112">
    <property type="entry name" value="TrpE-G_bact"/>
</dbReference>
<dbReference type="NCBIfam" id="TIGR00566">
    <property type="entry name" value="trpG_papA"/>
    <property type="match status" value="1"/>
</dbReference>
<dbReference type="InterPro" id="IPR019999">
    <property type="entry name" value="Anth_synth_I-like"/>
</dbReference>
<accession>A0A381NRM2</accession>
<dbReference type="Gene3D" id="3.40.50.880">
    <property type="match status" value="1"/>
</dbReference>
<dbReference type="SUPFAM" id="SSF52317">
    <property type="entry name" value="Class I glutamine amidotransferase-like"/>
    <property type="match status" value="1"/>
</dbReference>
<reference evidence="5" key="1">
    <citation type="submission" date="2018-05" db="EMBL/GenBank/DDBJ databases">
        <authorList>
            <person name="Lanie J.A."/>
            <person name="Ng W.-L."/>
            <person name="Kazmierczak K.M."/>
            <person name="Andrzejewski T.M."/>
            <person name="Davidsen T.M."/>
            <person name="Wayne K.J."/>
            <person name="Tettelin H."/>
            <person name="Glass J.I."/>
            <person name="Rusch D."/>
            <person name="Podicherti R."/>
            <person name="Tsui H.-C.T."/>
            <person name="Winkler M.E."/>
        </authorList>
    </citation>
    <scope>NUCLEOTIDE SEQUENCE</scope>
</reference>
<dbReference type="GO" id="GO:0004049">
    <property type="term" value="F:anthranilate synthase activity"/>
    <property type="evidence" value="ECO:0007669"/>
    <property type="project" value="InterPro"/>
</dbReference>
<name>A0A381NRM2_9ZZZZ</name>